<dbReference type="AlphaFoldDB" id="X1RG67"/>
<dbReference type="EMBL" id="BARW01004349">
    <property type="protein sequence ID" value="GAI62145.1"/>
    <property type="molecule type" value="Genomic_DNA"/>
</dbReference>
<comment type="caution">
    <text evidence="1">The sequence shown here is derived from an EMBL/GenBank/DDBJ whole genome shotgun (WGS) entry which is preliminary data.</text>
</comment>
<name>X1RG67_9ZZZZ</name>
<dbReference type="SUPFAM" id="SSF110296">
    <property type="entry name" value="Oligoxyloglucan reducing end-specific cellobiohydrolase"/>
    <property type="match status" value="1"/>
</dbReference>
<organism evidence="1">
    <name type="scientific">marine sediment metagenome</name>
    <dbReference type="NCBI Taxonomy" id="412755"/>
    <lineage>
        <taxon>unclassified sequences</taxon>
        <taxon>metagenomes</taxon>
        <taxon>ecological metagenomes</taxon>
    </lineage>
</organism>
<feature type="non-terminal residue" evidence="1">
    <location>
        <position position="1"/>
    </location>
</feature>
<evidence type="ECO:0008006" key="2">
    <source>
        <dbReference type="Google" id="ProtNLM"/>
    </source>
</evidence>
<protein>
    <recommendedName>
        <fullName evidence="2">Sortilin N-terminal domain-containing protein</fullName>
    </recommendedName>
</protein>
<accession>X1RG67</accession>
<reference evidence="1" key="1">
    <citation type="journal article" date="2014" name="Front. Microbiol.">
        <title>High frequency of phylogenetically diverse reductive dehalogenase-homologous genes in deep subseafloor sedimentary metagenomes.</title>
        <authorList>
            <person name="Kawai M."/>
            <person name="Futagami T."/>
            <person name="Toyoda A."/>
            <person name="Takaki Y."/>
            <person name="Nishi S."/>
            <person name="Hori S."/>
            <person name="Arai W."/>
            <person name="Tsubouchi T."/>
            <person name="Morono Y."/>
            <person name="Uchiyama I."/>
            <person name="Ito T."/>
            <person name="Fujiyama A."/>
            <person name="Inagaki F."/>
            <person name="Takami H."/>
        </authorList>
    </citation>
    <scope>NUCLEOTIDE SEQUENCE</scope>
    <source>
        <strain evidence="1">Expedition CK06-06</strain>
    </source>
</reference>
<evidence type="ECO:0000313" key="1">
    <source>
        <dbReference type="EMBL" id="GAI62145.1"/>
    </source>
</evidence>
<dbReference type="InterPro" id="IPR015943">
    <property type="entry name" value="WD40/YVTN_repeat-like_dom_sf"/>
</dbReference>
<gene>
    <name evidence="1" type="ORF">S12H4_10261</name>
</gene>
<proteinExistence type="predicted"/>
<sequence>EGDVVYAAINNTITEQPRLARSVDQGATWETLDTPGPGGDEFRNRLHVDQSDQAVVYTSCHPAFPRLYRSIDHGDTWQRVDQGETISMNIEPVGYHSTLRPSYSNPALVRAVWGALLWASEDYCASWSYPNPMTQFLRTFKFLDSNPYLLYMGRTNSGTPPPPFHNAHVIFITEDQGLTLHAKAGANAHENDGAGDSIPWNCGGAAADGVLIVSRL</sequence>
<dbReference type="Gene3D" id="2.130.10.10">
    <property type="entry name" value="YVTN repeat-like/Quinoprotein amine dehydrogenase"/>
    <property type="match status" value="1"/>
</dbReference>